<feature type="transmembrane region" description="Helical" evidence="1">
    <location>
        <begin position="21"/>
        <end position="41"/>
    </location>
</feature>
<dbReference type="EMBL" id="JADNYJ010000073">
    <property type="protein sequence ID" value="KAF8891096.1"/>
    <property type="molecule type" value="Genomic_DNA"/>
</dbReference>
<keyword evidence="1" id="KW-0812">Transmembrane</keyword>
<dbReference type="AlphaFoldDB" id="A0A9P5NKJ7"/>
<evidence type="ECO:0000313" key="3">
    <source>
        <dbReference type="Proteomes" id="UP000724874"/>
    </source>
</evidence>
<keyword evidence="1" id="KW-1133">Transmembrane helix</keyword>
<dbReference type="Proteomes" id="UP000724874">
    <property type="component" value="Unassembled WGS sequence"/>
</dbReference>
<proteinExistence type="predicted"/>
<name>A0A9P5NKJ7_GYMJU</name>
<feature type="transmembrane region" description="Helical" evidence="1">
    <location>
        <begin position="61"/>
        <end position="84"/>
    </location>
</feature>
<feature type="non-terminal residue" evidence="2">
    <location>
        <position position="1"/>
    </location>
</feature>
<keyword evidence="1" id="KW-0472">Membrane</keyword>
<reference evidence="2" key="1">
    <citation type="submission" date="2020-11" db="EMBL/GenBank/DDBJ databases">
        <authorList>
            <consortium name="DOE Joint Genome Institute"/>
            <person name="Ahrendt S."/>
            <person name="Riley R."/>
            <person name="Andreopoulos W."/>
            <person name="LaButti K."/>
            <person name="Pangilinan J."/>
            <person name="Ruiz-duenas F.J."/>
            <person name="Barrasa J.M."/>
            <person name="Sanchez-Garcia M."/>
            <person name="Camarero S."/>
            <person name="Miyauchi S."/>
            <person name="Serrano A."/>
            <person name="Linde D."/>
            <person name="Babiker R."/>
            <person name="Drula E."/>
            <person name="Ayuso-Fernandez I."/>
            <person name="Pacheco R."/>
            <person name="Padilla G."/>
            <person name="Ferreira P."/>
            <person name="Barriuso J."/>
            <person name="Kellner H."/>
            <person name="Castanera R."/>
            <person name="Alfaro M."/>
            <person name="Ramirez L."/>
            <person name="Pisabarro A.G."/>
            <person name="Kuo A."/>
            <person name="Tritt A."/>
            <person name="Lipzen A."/>
            <person name="He G."/>
            <person name="Yan M."/>
            <person name="Ng V."/>
            <person name="Cullen D."/>
            <person name="Martin F."/>
            <person name="Rosso M.-N."/>
            <person name="Henrissat B."/>
            <person name="Hibbett D."/>
            <person name="Martinez A.T."/>
            <person name="Grigoriev I.V."/>
        </authorList>
    </citation>
    <scope>NUCLEOTIDE SEQUENCE</scope>
    <source>
        <strain evidence="2">AH 44721</strain>
    </source>
</reference>
<gene>
    <name evidence="2" type="ORF">CPB84DRAFT_1621498</name>
</gene>
<evidence type="ECO:0000256" key="1">
    <source>
        <dbReference type="SAM" id="Phobius"/>
    </source>
</evidence>
<sequence>EILQQATTHILADPAFSQSSIFRFLAPFVVFFTLLAAATIIPRYYPFQDRFVLDLPRTLALVVTGVILMLTVLRCCIWLIGILAKSFCETDLAEVFRKR</sequence>
<keyword evidence="3" id="KW-1185">Reference proteome</keyword>
<accession>A0A9P5NKJ7</accession>
<comment type="caution">
    <text evidence="2">The sequence shown here is derived from an EMBL/GenBank/DDBJ whole genome shotgun (WGS) entry which is preliminary data.</text>
</comment>
<protein>
    <submittedName>
        <fullName evidence="2">Uncharacterized protein</fullName>
    </submittedName>
</protein>
<evidence type="ECO:0000313" key="2">
    <source>
        <dbReference type="EMBL" id="KAF8891096.1"/>
    </source>
</evidence>
<feature type="non-terminal residue" evidence="2">
    <location>
        <position position="99"/>
    </location>
</feature>
<organism evidence="2 3">
    <name type="scientific">Gymnopilus junonius</name>
    <name type="common">Spectacular rustgill mushroom</name>
    <name type="synonym">Gymnopilus spectabilis subsp. junonius</name>
    <dbReference type="NCBI Taxonomy" id="109634"/>
    <lineage>
        <taxon>Eukaryota</taxon>
        <taxon>Fungi</taxon>
        <taxon>Dikarya</taxon>
        <taxon>Basidiomycota</taxon>
        <taxon>Agaricomycotina</taxon>
        <taxon>Agaricomycetes</taxon>
        <taxon>Agaricomycetidae</taxon>
        <taxon>Agaricales</taxon>
        <taxon>Agaricineae</taxon>
        <taxon>Hymenogastraceae</taxon>
        <taxon>Gymnopilus</taxon>
    </lineage>
</organism>